<evidence type="ECO:0000313" key="5">
    <source>
        <dbReference type="Proteomes" id="UP001160390"/>
    </source>
</evidence>
<dbReference type="Gene3D" id="3.90.180.10">
    <property type="entry name" value="Medium-chain alcohol dehydrogenases, catalytic domain"/>
    <property type="match status" value="1"/>
</dbReference>
<dbReference type="Gene3D" id="3.40.50.720">
    <property type="entry name" value="NAD(P)-binding Rossmann-like Domain"/>
    <property type="match status" value="1"/>
</dbReference>
<dbReference type="SUPFAM" id="SSF50129">
    <property type="entry name" value="GroES-like"/>
    <property type="match status" value="1"/>
</dbReference>
<evidence type="ECO:0000313" key="4">
    <source>
        <dbReference type="EMBL" id="CAI6097477.1"/>
    </source>
</evidence>
<dbReference type="SMART" id="SM00829">
    <property type="entry name" value="PKS_ER"/>
    <property type="match status" value="1"/>
</dbReference>
<dbReference type="Proteomes" id="UP001160390">
    <property type="component" value="Unassembled WGS sequence"/>
</dbReference>
<organism evidence="4 5">
    <name type="scientific">Clonostachys chloroleuca</name>
    <dbReference type="NCBI Taxonomy" id="1926264"/>
    <lineage>
        <taxon>Eukaryota</taxon>
        <taxon>Fungi</taxon>
        <taxon>Dikarya</taxon>
        <taxon>Ascomycota</taxon>
        <taxon>Pezizomycotina</taxon>
        <taxon>Sordariomycetes</taxon>
        <taxon>Hypocreomycetidae</taxon>
        <taxon>Hypocreales</taxon>
        <taxon>Bionectriaceae</taxon>
        <taxon>Clonostachys</taxon>
    </lineage>
</organism>
<protein>
    <recommendedName>
        <fullName evidence="3">Enoyl reductase (ER) domain-containing protein</fullName>
    </recommendedName>
</protein>
<keyword evidence="1" id="KW-0521">NADP</keyword>
<dbReference type="InterPro" id="IPR013149">
    <property type="entry name" value="ADH-like_C"/>
</dbReference>
<dbReference type="InterPro" id="IPR020843">
    <property type="entry name" value="ER"/>
</dbReference>
<dbReference type="PANTHER" id="PTHR48106">
    <property type="entry name" value="QUINONE OXIDOREDUCTASE PIG3-RELATED"/>
    <property type="match status" value="1"/>
</dbReference>
<dbReference type="InterPro" id="IPR011032">
    <property type="entry name" value="GroES-like_sf"/>
</dbReference>
<comment type="caution">
    <text evidence="4">The sequence shown here is derived from an EMBL/GenBank/DDBJ whole genome shotgun (WGS) entry which is preliminary data.</text>
</comment>
<reference evidence="4" key="1">
    <citation type="submission" date="2023-01" db="EMBL/GenBank/DDBJ databases">
        <authorList>
            <person name="Piombo E."/>
        </authorList>
    </citation>
    <scope>NUCLEOTIDE SEQUENCE</scope>
</reference>
<dbReference type="Pfam" id="PF00107">
    <property type="entry name" value="ADH_zinc_N"/>
    <property type="match status" value="1"/>
</dbReference>
<sequence length="332" mass="35264">MSSSESMNAIICEAPGSPSTLVEHKVRVPSPAIGQALIKVLGFGLNRGEMLSRLGQGHMALPQILGIECYGTIAGYNEAETAHRLPIGMRVFTCMGGLGREIPGSYAEYTCASIENLREVPTTSLTVAQLSALPEMLQATWGALTAGLDVQPGDRVLIRGATSSIGLCAIQLARKLGAAYVAATTRNAGRRELLSEVGADKVIIDDGKISQSLQHDEKFDRVMELIGTPTINDSILCARGKGTVCVVGNQSGGSWMLENFSPFFIGLPNRVRLCAYGGGPQDLHKVPFEELIKDVEQGKLRLNIKVFGLDGIQEAHGIMETGGGGSKMVVVL</sequence>
<dbReference type="AlphaFoldDB" id="A0AA35MHV8"/>
<dbReference type="InterPro" id="IPR013154">
    <property type="entry name" value="ADH-like_N"/>
</dbReference>
<dbReference type="EMBL" id="CABFNP030001292">
    <property type="protein sequence ID" value="CAI6097477.1"/>
    <property type="molecule type" value="Genomic_DNA"/>
</dbReference>
<proteinExistence type="predicted"/>
<dbReference type="PANTHER" id="PTHR48106:SF18">
    <property type="entry name" value="QUINONE OXIDOREDUCTASE PIG3"/>
    <property type="match status" value="1"/>
</dbReference>
<keyword evidence="5" id="KW-1185">Reference proteome</keyword>
<gene>
    <name evidence="4" type="ORF">CCHLO57077_00008687</name>
</gene>
<feature type="domain" description="Enoyl reductase (ER)" evidence="3">
    <location>
        <begin position="16"/>
        <end position="330"/>
    </location>
</feature>
<dbReference type="GO" id="GO:0016651">
    <property type="term" value="F:oxidoreductase activity, acting on NAD(P)H"/>
    <property type="evidence" value="ECO:0007669"/>
    <property type="project" value="TreeGrafter"/>
</dbReference>
<evidence type="ECO:0000256" key="2">
    <source>
        <dbReference type="ARBA" id="ARBA00023002"/>
    </source>
</evidence>
<evidence type="ECO:0000259" key="3">
    <source>
        <dbReference type="SMART" id="SM00829"/>
    </source>
</evidence>
<keyword evidence="2" id="KW-0560">Oxidoreductase</keyword>
<dbReference type="InterPro" id="IPR036291">
    <property type="entry name" value="NAD(P)-bd_dom_sf"/>
</dbReference>
<accession>A0AA35MHV8</accession>
<dbReference type="SUPFAM" id="SSF51735">
    <property type="entry name" value="NAD(P)-binding Rossmann-fold domains"/>
    <property type="match status" value="1"/>
</dbReference>
<evidence type="ECO:0000256" key="1">
    <source>
        <dbReference type="ARBA" id="ARBA00022857"/>
    </source>
</evidence>
<name>A0AA35MHV8_9HYPO</name>
<dbReference type="Pfam" id="PF08240">
    <property type="entry name" value="ADH_N"/>
    <property type="match status" value="1"/>
</dbReference>
<dbReference type="GO" id="GO:0070402">
    <property type="term" value="F:NADPH binding"/>
    <property type="evidence" value="ECO:0007669"/>
    <property type="project" value="TreeGrafter"/>
</dbReference>